<name>A0AAE1NH78_9EUCA</name>
<feature type="compositionally biased region" description="Basic and acidic residues" evidence="1">
    <location>
        <begin position="1856"/>
        <end position="1869"/>
    </location>
</feature>
<feature type="region of interest" description="Disordered" evidence="1">
    <location>
        <begin position="941"/>
        <end position="1012"/>
    </location>
</feature>
<feature type="region of interest" description="Disordered" evidence="1">
    <location>
        <begin position="817"/>
        <end position="927"/>
    </location>
</feature>
<feature type="compositionally biased region" description="Low complexity" evidence="1">
    <location>
        <begin position="1339"/>
        <end position="1351"/>
    </location>
</feature>
<feature type="compositionally biased region" description="Pro residues" evidence="1">
    <location>
        <begin position="957"/>
        <end position="970"/>
    </location>
</feature>
<feature type="compositionally biased region" description="Basic and acidic residues" evidence="1">
    <location>
        <begin position="1598"/>
        <end position="1609"/>
    </location>
</feature>
<feature type="non-terminal residue" evidence="2">
    <location>
        <position position="2023"/>
    </location>
</feature>
<feature type="compositionally biased region" description="Polar residues" evidence="1">
    <location>
        <begin position="182"/>
        <end position="195"/>
    </location>
</feature>
<feature type="region of interest" description="Disordered" evidence="1">
    <location>
        <begin position="710"/>
        <end position="737"/>
    </location>
</feature>
<feature type="compositionally biased region" description="Basic and acidic residues" evidence="1">
    <location>
        <begin position="1493"/>
        <end position="1508"/>
    </location>
</feature>
<feature type="region of interest" description="Disordered" evidence="1">
    <location>
        <begin position="1646"/>
        <end position="1774"/>
    </location>
</feature>
<feature type="region of interest" description="Disordered" evidence="1">
    <location>
        <begin position="1326"/>
        <end position="1384"/>
    </location>
</feature>
<feature type="compositionally biased region" description="Polar residues" evidence="1">
    <location>
        <begin position="1763"/>
        <end position="1774"/>
    </location>
</feature>
<sequence length="2023" mass="225233">MAHYWKETSFLPSPSSTAFHVPVDVAIEQPEEELDFTLDIDTSMENLEPELLKLVSSSSSDTSLDSSHEDADITVIEARDRNGIASGDNGMVTLDAIQQDLLAMQRETMALKELLAGRGVPDGGGRGATRENWQEEDYTNGGRNEEILLTPGMTTTTTSNVIYHQEFTEEVVTGPVYHRLSKVSSDDLSPPTTDPSRQDSTPEHSSEEGSPKDHDRRRVSRSSYKQMVEDMDETESEEEESLDFEGASTEDDQLLEISTDEMHIDPQFLPTGATVYKVQAEGVKVDKDENTYSKTEFRYSAMTATFDLNKTLELTSDERLKKIHDLEETENVDKDSDADTQTETIVKPYLETNLDSILFYQTYQQQADNLLVEKANPSTENQPLCEQFEEGKVEGLTSSETEQDLHIELTTLQLDIQGEDFTPPEESLLEPETCVLEEEVDEIGENISQGVVTSHTEQLGELEPLTVDNSVLVKLNIETGEKYKSESEENSSIGEFPTKSAGEFKSEADDNSAVLKSDTELSQESESEMEGNSEEIEFHCKPNEEHQSESDESSAVLKSNPEFSEEYESESEENSDEVEYHTKPNEEPETDETSTVLTSITALNQEYESETKQDSAAVEFATKSNYAPNPESEVSSVILEPQAELSEEYEVTVETSSETGEDYNPEVVDISHIISYPKPNEELELEEGEYADGNIIIQEETQNEVIRELHHQSSIESSSELWTEESEKVSDSQTEVDVAVTPEPVVVEVEKSETELSNKFNEELIPQTKVEIPSLPDKETKPTGIENVKLTPEQNLCPPAAKAPVVKSLSLNDVEGLKPTQTRVLRRLKSAQRPSCPPPPPPSKTMVKMSTESSSGISVPSQATVVTSSGLESPVSSASSSTASVSISPVPDSPCSPKLYDESLPEDPVQEGTFEAPEKLVTPKADSEVVDEVDMLNVSQRSVSRVHEELENIDIPEIPPPPPRKPPPEAPTRSSIIQPDFSVKSSKGIYELEDSTSVTSTEESSDPDLSLKCQDDNLTETLLLVSDDSMVQEGYAKRDTIQLPEVISSLLTQPSMKSLDELENMDIPVIPPPPPLRPPPTPIRRHFLPVPETPTERREGSVSPQLGVTTERLLQELEDVEANATIPPPPPLRHPPTDSMRPLGEISTSFIESSESDEESTSDSDEDSTSVSEDDSLILPNESLVQKNEGFVMLQESTSIPAAQIYPAQIQNELEMMEVPEIPPPPPRMPPPSFQPEKLLLNSQTRPLMVPLISGTQATQVKNDHILEASSSECLTTSTVDVSSCAEEIKLPKVSSPHPDASPDRTLLEVLNDLVTINIPVIPPPLPLQPPPEEHHKTSSLLFKLSTSSSSESEESVEKPNLGEGSPVASIEISPAYLHDKDKEEEIPEVAPPLSHQTHSVVNTETFPTPTSEVLQIVLVSDVTSEGEYSSTPSPLPEITLTPLEVCLTPTEVSQPQNPGEFHDLNESLSMQVNVPEVSRMYPEKTEPEEEVREFVEPTPEKPEEKTKEKKHTHENHNEEKEVEIKLRNLQELDQGIREEQIMENINENIVGQTEALQRLQEENSDTEMEKYYTPPSYPASSCSPSPSPSPMSTRKHFTFDHEERKGISEEVQNPSGSSSPTKRGICEESKGEVSKLLQLITYKDTVKAKEKISSTDDHFLRSSPSTIPDFSDVGKRHEDDDSNLPPSPKRRRLSYELYNEGNLDPDEQEKSNSSYSSSTSTNEESENEEEIQFGGTDSCSGHLDPTMTITTVSLPPSHRSLPYTSPPTEDLHSVSQVVRNEGEGDSSFHIHVTVSIKTSPSQTRPTLFPREIQEVEVTAEVNEATPPMRSPLAITSSESDGERRGERKGQKKSKKSEERKNRRTRDDKSSDEEGPNEEGGKNEEKETEDDQESNEKSREEKRTRNQKSSEESHKEKEGKHEEHDKIQEEDKKLSKGAKKREGKVKKKSKKKSAQGNEDKSDEKVKKIKNETEEKVEDKQGKKLKKKKREKEERKKEKKRKKEEKEKEEETTTTTTDSSNEGK</sequence>
<feature type="compositionally biased region" description="Polar residues" evidence="1">
    <location>
        <begin position="1611"/>
        <end position="1622"/>
    </location>
</feature>
<feature type="compositionally biased region" description="Acidic residues" evidence="1">
    <location>
        <begin position="521"/>
        <end position="535"/>
    </location>
</feature>
<feature type="region of interest" description="Disordered" evidence="1">
    <location>
        <begin position="181"/>
        <end position="248"/>
    </location>
</feature>
<protein>
    <submittedName>
        <fullName evidence="2">Uncharacterized protein</fullName>
    </submittedName>
</protein>
<feature type="region of interest" description="Disordered" evidence="1">
    <location>
        <begin position="1065"/>
        <end position="1183"/>
    </location>
</feature>
<feature type="compositionally biased region" description="Acidic residues" evidence="1">
    <location>
        <begin position="229"/>
        <end position="248"/>
    </location>
</feature>
<feature type="compositionally biased region" description="Pro residues" evidence="1">
    <location>
        <begin position="1069"/>
        <end position="1082"/>
    </location>
</feature>
<dbReference type="EMBL" id="JAWZYT010006180">
    <property type="protein sequence ID" value="KAK4288676.1"/>
    <property type="molecule type" value="Genomic_DNA"/>
</dbReference>
<evidence type="ECO:0000313" key="3">
    <source>
        <dbReference type="Proteomes" id="UP001292094"/>
    </source>
</evidence>
<feature type="compositionally biased region" description="Low complexity" evidence="1">
    <location>
        <begin position="1712"/>
        <end position="1723"/>
    </location>
</feature>
<feature type="compositionally biased region" description="Acidic residues" evidence="1">
    <location>
        <begin position="563"/>
        <end position="577"/>
    </location>
</feature>
<feature type="compositionally biased region" description="Basic and acidic residues" evidence="1">
    <location>
        <begin position="536"/>
        <end position="549"/>
    </location>
</feature>
<feature type="compositionally biased region" description="Low complexity" evidence="1">
    <location>
        <begin position="868"/>
        <end position="890"/>
    </location>
</feature>
<gene>
    <name evidence="2" type="ORF">Pmani_038304</name>
</gene>
<feature type="compositionally biased region" description="Basic and acidic residues" evidence="1">
    <location>
        <begin position="196"/>
        <end position="216"/>
    </location>
</feature>
<evidence type="ECO:0000256" key="1">
    <source>
        <dbReference type="SAM" id="MobiDB-lite"/>
    </source>
</evidence>
<proteinExistence type="predicted"/>
<feature type="region of interest" description="Disordered" evidence="1">
    <location>
        <begin position="1818"/>
        <end position="2023"/>
    </location>
</feature>
<feature type="compositionally biased region" description="Basic residues" evidence="1">
    <location>
        <begin position="1935"/>
        <end position="1953"/>
    </location>
</feature>
<feature type="compositionally biased region" description="Basic and acidic residues" evidence="1">
    <location>
        <begin position="1646"/>
        <end position="1661"/>
    </location>
</feature>
<reference evidence="2" key="1">
    <citation type="submission" date="2023-11" db="EMBL/GenBank/DDBJ databases">
        <title>Genome assemblies of two species of porcelain crab, Petrolisthes cinctipes and Petrolisthes manimaculis (Anomura: Porcellanidae).</title>
        <authorList>
            <person name="Angst P."/>
        </authorList>
    </citation>
    <scope>NUCLEOTIDE SEQUENCE</scope>
    <source>
        <strain evidence="2">PB745_02</strain>
        <tissue evidence="2">Gill</tissue>
    </source>
</reference>
<feature type="compositionally biased region" description="Basic and acidic residues" evidence="1">
    <location>
        <begin position="1894"/>
        <end position="1934"/>
    </location>
</feature>
<feature type="compositionally biased region" description="Basic and acidic residues" evidence="1">
    <location>
        <begin position="1957"/>
        <end position="1981"/>
    </location>
</feature>
<feature type="compositionally biased region" description="Polar residues" evidence="1">
    <location>
        <begin position="848"/>
        <end position="867"/>
    </location>
</feature>
<feature type="region of interest" description="Disordered" evidence="1">
    <location>
        <begin position="1479"/>
        <end position="1523"/>
    </location>
</feature>
<organism evidence="2 3">
    <name type="scientific">Petrolisthes manimaculis</name>
    <dbReference type="NCBI Taxonomy" id="1843537"/>
    <lineage>
        <taxon>Eukaryota</taxon>
        <taxon>Metazoa</taxon>
        <taxon>Ecdysozoa</taxon>
        <taxon>Arthropoda</taxon>
        <taxon>Crustacea</taxon>
        <taxon>Multicrustacea</taxon>
        <taxon>Malacostraca</taxon>
        <taxon>Eumalacostraca</taxon>
        <taxon>Eucarida</taxon>
        <taxon>Decapoda</taxon>
        <taxon>Pleocyemata</taxon>
        <taxon>Anomura</taxon>
        <taxon>Galatheoidea</taxon>
        <taxon>Porcellanidae</taxon>
        <taxon>Petrolisthes</taxon>
    </lineage>
</organism>
<feature type="compositionally biased region" description="Acidic residues" evidence="1">
    <location>
        <begin position="1154"/>
        <end position="1176"/>
    </location>
</feature>
<feature type="region of interest" description="Disordered" evidence="1">
    <location>
        <begin position="120"/>
        <end position="146"/>
    </location>
</feature>
<feature type="region of interest" description="Disordered" evidence="1">
    <location>
        <begin position="483"/>
        <end position="596"/>
    </location>
</feature>
<evidence type="ECO:0000313" key="2">
    <source>
        <dbReference type="EMBL" id="KAK4288676.1"/>
    </source>
</evidence>
<comment type="caution">
    <text evidence="2">The sequence shown here is derived from an EMBL/GenBank/DDBJ whole genome shotgun (WGS) entry which is preliminary data.</text>
</comment>
<feature type="region of interest" description="Disordered" evidence="1">
    <location>
        <begin position="1557"/>
        <end position="1631"/>
    </location>
</feature>
<keyword evidence="3" id="KW-1185">Reference proteome</keyword>
<accession>A0AAE1NH78</accession>
<dbReference type="Proteomes" id="UP001292094">
    <property type="component" value="Unassembled WGS sequence"/>
</dbReference>